<dbReference type="Pfam" id="PF01753">
    <property type="entry name" value="zf-MYND"/>
    <property type="match status" value="1"/>
</dbReference>
<evidence type="ECO:0000313" key="7">
    <source>
        <dbReference type="Proteomes" id="UP000001194"/>
    </source>
</evidence>
<dbReference type="Gene3D" id="6.10.140.2220">
    <property type="match status" value="1"/>
</dbReference>
<evidence type="ECO:0000256" key="4">
    <source>
        <dbReference type="PROSITE-ProRule" id="PRU00134"/>
    </source>
</evidence>
<keyword evidence="2 4" id="KW-0863">Zinc-finger</keyword>
<dbReference type="RefSeq" id="XP_001880860.1">
    <property type="nucleotide sequence ID" value="XM_001880825.1"/>
</dbReference>
<dbReference type="Proteomes" id="UP000001194">
    <property type="component" value="Unassembled WGS sequence"/>
</dbReference>
<gene>
    <name evidence="6" type="ORF">LACBIDRAFT_297012</name>
</gene>
<accession>B0D9S7</accession>
<sequence length="193" mass="21710">MASGTRKRYALDLDDIMSFPNADTLPVFPPKEGESWIMLMEITADRSLLRPVYAVRDVTQAKFLVALHTPNPREDAQNFKVGHTLCITATRARPPQYLGGHGQIGYRIEDPSTIQILPVSLAGLWEINASLKERSDRGNLLKCNLCNSTCKSGCGTCKARYCSKECQRSDWPQHKRKCVVMRALHGWNRTDFG</sequence>
<evidence type="ECO:0000259" key="5">
    <source>
        <dbReference type="PROSITE" id="PS50865"/>
    </source>
</evidence>
<keyword evidence="3" id="KW-0862">Zinc</keyword>
<keyword evidence="1" id="KW-0479">Metal-binding</keyword>
<evidence type="ECO:0000256" key="2">
    <source>
        <dbReference type="ARBA" id="ARBA00022771"/>
    </source>
</evidence>
<feature type="domain" description="MYND-type" evidence="5">
    <location>
        <begin position="143"/>
        <end position="178"/>
    </location>
</feature>
<dbReference type="SUPFAM" id="SSF144232">
    <property type="entry name" value="HIT/MYND zinc finger-like"/>
    <property type="match status" value="1"/>
</dbReference>
<dbReference type="AlphaFoldDB" id="B0D9S7"/>
<evidence type="ECO:0000256" key="1">
    <source>
        <dbReference type="ARBA" id="ARBA00022723"/>
    </source>
</evidence>
<dbReference type="GO" id="GO:0008270">
    <property type="term" value="F:zinc ion binding"/>
    <property type="evidence" value="ECO:0007669"/>
    <property type="project" value="UniProtKB-KW"/>
</dbReference>
<evidence type="ECO:0000256" key="3">
    <source>
        <dbReference type="ARBA" id="ARBA00022833"/>
    </source>
</evidence>
<dbReference type="KEGG" id="lbc:LACBIDRAFT_297012"/>
<dbReference type="PROSITE" id="PS50865">
    <property type="entry name" value="ZF_MYND_2"/>
    <property type="match status" value="1"/>
</dbReference>
<proteinExistence type="predicted"/>
<dbReference type="OrthoDB" id="265717at2759"/>
<keyword evidence="7" id="KW-1185">Reference proteome</keyword>
<evidence type="ECO:0000313" key="6">
    <source>
        <dbReference type="EMBL" id="EDR08635.1"/>
    </source>
</evidence>
<name>B0D9S7_LACBS</name>
<reference evidence="6 7" key="1">
    <citation type="journal article" date="2008" name="Nature">
        <title>The genome of Laccaria bicolor provides insights into mycorrhizal symbiosis.</title>
        <authorList>
            <person name="Martin F."/>
            <person name="Aerts A."/>
            <person name="Ahren D."/>
            <person name="Brun A."/>
            <person name="Danchin E.G.J."/>
            <person name="Duchaussoy F."/>
            <person name="Gibon J."/>
            <person name="Kohler A."/>
            <person name="Lindquist E."/>
            <person name="Pereda V."/>
            <person name="Salamov A."/>
            <person name="Shapiro H.J."/>
            <person name="Wuyts J."/>
            <person name="Blaudez D."/>
            <person name="Buee M."/>
            <person name="Brokstein P."/>
            <person name="Canbaeck B."/>
            <person name="Cohen D."/>
            <person name="Courty P.E."/>
            <person name="Coutinho P.M."/>
            <person name="Delaruelle C."/>
            <person name="Detter J.C."/>
            <person name="Deveau A."/>
            <person name="DiFazio S."/>
            <person name="Duplessis S."/>
            <person name="Fraissinet-Tachet L."/>
            <person name="Lucic E."/>
            <person name="Frey-Klett P."/>
            <person name="Fourrey C."/>
            <person name="Feussner I."/>
            <person name="Gay G."/>
            <person name="Grimwood J."/>
            <person name="Hoegger P.J."/>
            <person name="Jain P."/>
            <person name="Kilaru S."/>
            <person name="Labbe J."/>
            <person name="Lin Y.C."/>
            <person name="Legue V."/>
            <person name="Le Tacon F."/>
            <person name="Marmeisse R."/>
            <person name="Melayah D."/>
            <person name="Montanini B."/>
            <person name="Muratet M."/>
            <person name="Nehls U."/>
            <person name="Niculita-Hirzel H."/>
            <person name="Oudot-Le Secq M.P."/>
            <person name="Peter M."/>
            <person name="Quesneville H."/>
            <person name="Rajashekar B."/>
            <person name="Reich M."/>
            <person name="Rouhier N."/>
            <person name="Schmutz J."/>
            <person name="Yin T."/>
            <person name="Chalot M."/>
            <person name="Henrissat B."/>
            <person name="Kuees U."/>
            <person name="Lucas S."/>
            <person name="Van de Peer Y."/>
            <person name="Podila G.K."/>
            <person name="Polle A."/>
            <person name="Pukkila P.J."/>
            <person name="Richardson P.M."/>
            <person name="Rouze P."/>
            <person name="Sanders I.R."/>
            <person name="Stajich J.E."/>
            <person name="Tunlid A."/>
            <person name="Tuskan G."/>
            <person name="Grigoriev I.V."/>
        </authorList>
    </citation>
    <scope>NUCLEOTIDE SEQUENCE [LARGE SCALE GENOMIC DNA]</scope>
    <source>
        <strain evidence="7">S238N-H82 / ATCC MYA-4686</strain>
    </source>
</reference>
<dbReference type="InterPro" id="IPR002893">
    <property type="entry name" value="Znf_MYND"/>
</dbReference>
<dbReference type="HOGENOM" id="CLU_076139_2_0_1"/>
<protein>
    <submittedName>
        <fullName evidence="6">Predicted protein</fullName>
    </submittedName>
</protein>
<dbReference type="GeneID" id="6076558"/>
<dbReference type="InParanoid" id="B0D9S7"/>
<organism evidence="7">
    <name type="scientific">Laccaria bicolor (strain S238N-H82 / ATCC MYA-4686)</name>
    <name type="common">Bicoloured deceiver</name>
    <name type="synonym">Laccaria laccata var. bicolor</name>
    <dbReference type="NCBI Taxonomy" id="486041"/>
    <lineage>
        <taxon>Eukaryota</taxon>
        <taxon>Fungi</taxon>
        <taxon>Dikarya</taxon>
        <taxon>Basidiomycota</taxon>
        <taxon>Agaricomycotina</taxon>
        <taxon>Agaricomycetes</taxon>
        <taxon>Agaricomycetidae</taxon>
        <taxon>Agaricales</taxon>
        <taxon>Agaricineae</taxon>
        <taxon>Hydnangiaceae</taxon>
        <taxon>Laccaria</taxon>
    </lineage>
</organism>
<dbReference type="EMBL" id="DS547101">
    <property type="protein sequence ID" value="EDR08635.1"/>
    <property type="molecule type" value="Genomic_DNA"/>
</dbReference>